<dbReference type="EMBL" id="NHYE01000456">
    <property type="protein sequence ID" value="PPR05619.1"/>
    <property type="molecule type" value="Genomic_DNA"/>
</dbReference>
<dbReference type="GO" id="GO:0005816">
    <property type="term" value="C:spindle pole body"/>
    <property type="evidence" value="ECO:0007669"/>
    <property type="project" value="TreeGrafter"/>
</dbReference>
<evidence type="ECO:0000256" key="6">
    <source>
        <dbReference type="ARBA" id="ARBA00022618"/>
    </source>
</evidence>
<proteinExistence type="inferred from homology"/>
<organism evidence="16 17">
    <name type="scientific">Gymnopilus dilepis</name>
    <dbReference type="NCBI Taxonomy" id="231916"/>
    <lineage>
        <taxon>Eukaryota</taxon>
        <taxon>Fungi</taxon>
        <taxon>Dikarya</taxon>
        <taxon>Basidiomycota</taxon>
        <taxon>Agaricomycotina</taxon>
        <taxon>Agaricomycetes</taxon>
        <taxon>Agaricomycetidae</taxon>
        <taxon>Agaricales</taxon>
        <taxon>Agaricineae</taxon>
        <taxon>Hymenogastraceae</taxon>
        <taxon>Gymnopilus</taxon>
    </lineage>
</organism>
<dbReference type="Proteomes" id="UP000284706">
    <property type="component" value="Unassembled WGS sequence"/>
</dbReference>
<keyword evidence="5" id="KW-0963">Cytoplasm</keyword>
<evidence type="ECO:0000256" key="10">
    <source>
        <dbReference type="ARBA" id="ARBA00023054"/>
    </source>
</evidence>
<dbReference type="GO" id="GO:0051301">
    <property type="term" value="P:cell division"/>
    <property type="evidence" value="ECO:0007669"/>
    <property type="project" value="UniProtKB-KW"/>
</dbReference>
<dbReference type="Gene3D" id="2.30.30.190">
    <property type="entry name" value="CAP Gly-rich-like domain"/>
    <property type="match status" value="1"/>
</dbReference>
<dbReference type="InterPro" id="IPR036859">
    <property type="entry name" value="CAP-Gly_dom_sf"/>
</dbReference>
<accession>A0A409YRK2</accession>
<evidence type="ECO:0000256" key="4">
    <source>
        <dbReference type="ARBA" id="ARBA00011010"/>
    </source>
</evidence>
<dbReference type="GO" id="GO:0030286">
    <property type="term" value="C:dynein complex"/>
    <property type="evidence" value="ECO:0007669"/>
    <property type="project" value="UniProtKB-KW"/>
</dbReference>
<evidence type="ECO:0000313" key="17">
    <source>
        <dbReference type="Proteomes" id="UP000284706"/>
    </source>
</evidence>
<keyword evidence="17" id="KW-1185">Reference proteome</keyword>
<evidence type="ECO:0000256" key="14">
    <source>
        <dbReference type="SAM" id="MobiDB-lite"/>
    </source>
</evidence>
<evidence type="ECO:0000313" key="16">
    <source>
        <dbReference type="EMBL" id="PPR05619.1"/>
    </source>
</evidence>
<feature type="compositionally biased region" description="Polar residues" evidence="14">
    <location>
        <begin position="171"/>
        <end position="192"/>
    </location>
</feature>
<dbReference type="OrthoDB" id="2130750at2759"/>
<feature type="compositionally biased region" description="Polar residues" evidence="14">
    <location>
        <begin position="148"/>
        <end position="158"/>
    </location>
</feature>
<sequence>MSLVDPPLGSIVTVPQGRGVVRFKGPTAFMTTGKWVGIELYEKNGKNDGSVDGVVYFSCEMGYGVFVRPSQIRAVHGSELDGVAPAPKPPPAATRTHQRTSSTSGLLRANSIKSPPTPSSHSSASTRSASPVKPSLSQSTAHPPPTLLRSSSISSQNRPGPGLAAGPPSPTKLSASSTLQPRKSLVTRQSLSLAKAPTISQSKDRDRDKDAATTPISPHPSSRTDSTSPNAPSSGPFTTKRTSSPLSQPPLQATLPRPPSRLAPSPPPPAAPAPPQQPAGPSSAELDELQELRAKTRVLEAKRLDDSRHIRELETRLSEAEAFVALRPKLQAKLASLQQDLTSTKRELADAKQLAELAEGRVMDAQEQLEMCMLDKEVAEERAELAEAELEDVKERLAILEVEVDVLKEEGKEIGDTPAKDSLAYIQLEKQNERLKEALIKLRDMTQETEQEQRRRISELEKDSSGIDALQANYEESLIKLANAETQIEDLKLQLDDALAAEDMVVKLTERNLLYGEKIEEMRITIEDLEALKELSDELEENHVETEKALQEDLEAKEAQIRDLQRKIDALEETCLDYEGTIAQFRELVMQLQTDMDQMRAQTQTAQTESATAASQAANIMSLNLKLQSSAQKNQARTIDLEVKSIEAKECRELLNIVQPYLPQMYVESDSDATSCYLFFRRMAYKADLINNVVAQIHNLPEALNADVSETLVGVCEMRSRISGLSTLCKRFSAVLRRCDVETFLNIGRIYPEIAPLEKRIDMHIDLLRRDEFRDMECVSDIVKIQAQFDHLAETYFDGFDTDLAERELGYVLGFDHDLDMFAASVSLARTSVAGIIKEEDTVLDMGGYDIDQELFDPLGVLLTRCKSAKTLSRKMIKRLEDLAQDSSAVKPHLIPQMKALSNYVAELVNFGISLAQQIMPHLKDVRASKSPFQLTTILGVVKQSATATVAPEMKPGTSAWDALGEVMSHLIEESSKLVQPLSEPENVLKITGTAPWVTRVAEVKAALAINVEAERKVASLNDEMQALARTLRAKDQTIQESTVKIELMERRLEAVKKQADTIAELEGELAKAKKQERAYEEAMEQLQADLDTLEQDNAKLKTLTAGQERQATGQQQTEVENVPIEGSLETSHLLEQIEALRGTIRFLRTENSYLKGHDLLREIEALPPLIPPAPRVPTPPLDPSGNSDTSDSESDDETPPTPPTLFSLATETKKLYRDVMKYSSAPRVVDLSLLNAKRAEAKTGKVWLPRKKMPSQQVLERKMEGERLSRKVHGLLERASALGAAL</sequence>
<keyword evidence="11" id="KW-0206">Cytoskeleton</keyword>
<evidence type="ECO:0000256" key="9">
    <source>
        <dbReference type="ARBA" id="ARBA00023017"/>
    </source>
</evidence>
<feature type="compositionally biased region" description="Basic and acidic residues" evidence="14">
    <location>
        <begin position="202"/>
        <end position="211"/>
    </location>
</feature>
<comment type="similarity">
    <text evidence="4">Belongs to the dynactin 150 kDa subunit family.</text>
</comment>
<feature type="compositionally biased region" description="Pro residues" evidence="14">
    <location>
        <begin position="256"/>
        <end position="278"/>
    </location>
</feature>
<dbReference type="STRING" id="231916.A0A409YRK2"/>
<dbReference type="InterPro" id="IPR022157">
    <property type="entry name" value="Dynactin"/>
</dbReference>
<dbReference type="GO" id="GO:0005819">
    <property type="term" value="C:spindle"/>
    <property type="evidence" value="ECO:0007669"/>
    <property type="project" value="UniProtKB-SubCell"/>
</dbReference>
<keyword evidence="8" id="KW-0498">Mitosis</keyword>
<evidence type="ECO:0000256" key="8">
    <source>
        <dbReference type="ARBA" id="ARBA00022776"/>
    </source>
</evidence>
<dbReference type="GO" id="GO:0000743">
    <property type="term" value="P:nuclear migration involved in conjugation with cellular fusion"/>
    <property type="evidence" value="ECO:0007669"/>
    <property type="project" value="TreeGrafter"/>
</dbReference>
<dbReference type="Pfam" id="PF01302">
    <property type="entry name" value="CAP_GLY"/>
    <property type="match status" value="1"/>
</dbReference>
<feature type="coiled-coil region" evidence="13">
    <location>
        <begin position="1004"/>
        <end position="1111"/>
    </location>
</feature>
<dbReference type="GO" id="GO:0005874">
    <property type="term" value="C:microtubule"/>
    <property type="evidence" value="ECO:0007669"/>
    <property type="project" value="UniProtKB-KW"/>
</dbReference>
<dbReference type="SMART" id="SM01052">
    <property type="entry name" value="CAP_GLY"/>
    <property type="match status" value="1"/>
</dbReference>
<name>A0A409YRK2_9AGAR</name>
<dbReference type="PANTHER" id="PTHR18916">
    <property type="entry name" value="DYNACTIN 1-RELATED MICROTUBULE-BINDING"/>
    <property type="match status" value="1"/>
</dbReference>
<evidence type="ECO:0000256" key="5">
    <source>
        <dbReference type="ARBA" id="ARBA00022490"/>
    </source>
</evidence>
<comment type="caution">
    <text evidence="16">The sequence shown here is derived from an EMBL/GenBank/DDBJ whole genome shotgun (WGS) entry which is preliminary data.</text>
</comment>
<keyword evidence="7" id="KW-0493">Microtubule</keyword>
<feature type="domain" description="CAP-Gly" evidence="15">
    <location>
        <begin position="33"/>
        <end position="68"/>
    </location>
</feature>
<feature type="compositionally biased region" description="Polar residues" evidence="14">
    <location>
        <begin position="214"/>
        <end position="251"/>
    </location>
</feature>
<keyword evidence="12" id="KW-0131">Cell cycle</keyword>
<evidence type="ECO:0000256" key="3">
    <source>
        <dbReference type="ARBA" id="ARBA00004544"/>
    </source>
</evidence>
<dbReference type="GO" id="GO:0051286">
    <property type="term" value="C:cell tip"/>
    <property type="evidence" value="ECO:0007669"/>
    <property type="project" value="TreeGrafter"/>
</dbReference>
<feature type="compositionally biased region" description="Pro residues" evidence="14">
    <location>
        <begin position="1171"/>
        <end position="1183"/>
    </location>
</feature>
<reference evidence="16 17" key="1">
    <citation type="journal article" date="2018" name="Evol. Lett.">
        <title>Horizontal gene cluster transfer increased hallucinogenic mushroom diversity.</title>
        <authorList>
            <person name="Reynolds H.T."/>
            <person name="Vijayakumar V."/>
            <person name="Gluck-Thaler E."/>
            <person name="Korotkin H.B."/>
            <person name="Matheny P.B."/>
            <person name="Slot J.C."/>
        </authorList>
    </citation>
    <scope>NUCLEOTIDE SEQUENCE [LARGE SCALE GENOMIC DNA]</scope>
    <source>
        <strain evidence="16 17">SRW20</strain>
    </source>
</reference>
<gene>
    <name evidence="16" type="ORF">CVT26_009140</name>
</gene>
<dbReference type="Pfam" id="PF12455">
    <property type="entry name" value="Dynactin"/>
    <property type="match status" value="1"/>
</dbReference>
<evidence type="ECO:0000256" key="11">
    <source>
        <dbReference type="ARBA" id="ARBA00023212"/>
    </source>
</evidence>
<evidence type="ECO:0000256" key="12">
    <source>
        <dbReference type="ARBA" id="ARBA00023306"/>
    </source>
</evidence>
<comment type="subcellular location">
    <subcellularLocation>
        <location evidence="3">Cytoplasm</location>
        <location evidence="3">Cell cortex</location>
    </subcellularLocation>
    <subcellularLocation>
        <location evidence="1">Cytoplasm</location>
        <location evidence="1">Cytoskeleton</location>
        <location evidence="1">Microtubule organizing center</location>
        <location evidence="1">Centrosome</location>
        <location evidence="1">Centriole</location>
    </subcellularLocation>
    <subcellularLocation>
        <location evidence="2">Cytoplasm</location>
        <location evidence="2">Cytoskeleton</location>
        <location evidence="2">Spindle</location>
    </subcellularLocation>
</comment>
<keyword evidence="9" id="KW-0243">Dynein</keyword>
<evidence type="ECO:0000259" key="15">
    <source>
        <dbReference type="PROSITE" id="PS50245"/>
    </source>
</evidence>
<dbReference type="PANTHER" id="PTHR18916:SF6">
    <property type="entry name" value="DYNACTIN SUBUNIT 1"/>
    <property type="match status" value="1"/>
</dbReference>
<dbReference type="GO" id="GO:0005814">
    <property type="term" value="C:centriole"/>
    <property type="evidence" value="ECO:0007669"/>
    <property type="project" value="UniProtKB-SubCell"/>
</dbReference>
<feature type="region of interest" description="Disordered" evidence="14">
    <location>
        <begin position="80"/>
        <end position="285"/>
    </location>
</feature>
<evidence type="ECO:0000256" key="2">
    <source>
        <dbReference type="ARBA" id="ARBA00004186"/>
    </source>
</evidence>
<dbReference type="SUPFAM" id="SSF74924">
    <property type="entry name" value="Cap-Gly domain"/>
    <property type="match status" value="1"/>
</dbReference>
<feature type="region of interest" description="Disordered" evidence="14">
    <location>
        <begin position="1171"/>
        <end position="1209"/>
    </location>
</feature>
<evidence type="ECO:0000256" key="7">
    <source>
        <dbReference type="ARBA" id="ARBA00022701"/>
    </source>
</evidence>
<feature type="compositionally biased region" description="Low complexity" evidence="14">
    <location>
        <begin position="119"/>
        <end position="131"/>
    </location>
</feature>
<keyword evidence="10 13" id="KW-0175">Coiled coil</keyword>
<evidence type="ECO:0000256" key="1">
    <source>
        <dbReference type="ARBA" id="ARBA00004114"/>
    </source>
</evidence>
<protein>
    <recommendedName>
        <fullName evidence="15">CAP-Gly domain-containing protein</fullName>
    </recommendedName>
</protein>
<feature type="coiled-coil region" evidence="13">
    <location>
        <begin position="327"/>
        <end position="609"/>
    </location>
</feature>
<evidence type="ECO:0000256" key="13">
    <source>
        <dbReference type="SAM" id="Coils"/>
    </source>
</evidence>
<dbReference type="GO" id="GO:0000132">
    <property type="term" value="P:establishment of mitotic spindle orientation"/>
    <property type="evidence" value="ECO:0007669"/>
    <property type="project" value="TreeGrafter"/>
</dbReference>
<dbReference type="InParanoid" id="A0A409YRK2"/>
<keyword evidence="6" id="KW-0132">Cell division</keyword>
<dbReference type="InterPro" id="IPR000938">
    <property type="entry name" value="CAP-Gly_domain"/>
</dbReference>
<dbReference type="PROSITE" id="PS00845">
    <property type="entry name" value="CAP_GLY_1"/>
    <property type="match status" value="1"/>
</dbReference>
<dbReference type="PROSITE" id="PS50245">
    <property type="entry name" value="CAP_GLY_2"/>
    <property type="match status" value="1"/>
</dbReference>